<dbReference type="SMART" id="SM00567">
    <property type="entry name" value="EZ_HEAT"/>
    <property type="match status" value="2"/>
</dbReference>
<dbReference type="InterPro" id="IPR004155">
    <property type="entry name" value="PBS_lyase_HEAT"/>
</dbReference>
<dbReference type="SUPFAM" id="SSF52540">
    <property type="entry name" value="P-loop containing nucleoside triphosphate hydrolases"/>
    <property type="match status" value="1"/>
</dbReference>
<dbReference type="InterPro" id="IPR011989">
    <property type="entry name" value="ARM-like"/>
</dbReference>
<gene>
    <name evidence="2" type="ORF">EC957_011661</name>
</gene>
<dbReference type="Gene3D" id="1.25.10.10">
    <property type="entry name" value="Leucine-rich Repeat Variant"/>
    <property type="match status" value="1"/>
</dbReference>
<dbReference type="PANTHER" id="PTHR46312">
    <property type="entry name" value="NACHT DOMAIN-CONTAINING PROTEIN"/>
    <property type="match status" value="1"/>
</dbReference>
<dbReference type="InterPro" id="IPR016024">
    <property type="entry name" value="ARM-type_fold"/>
</dbReference>
<dbReference type="AlphaFoldDB" id="A0A9P6EVG6"/>
<dbReference type="Pfam" id="PF05729">
    <property type="entry name" value="NACHT"/>
    <property type="match status" value="1"/>
</dbReference>
<dbReference type="InterPro" id="IPR027417">
    <property type="entry name" value="P-loop_NTPase"/>
</dbReference>
<reference evidence="2" key="1">
    <citation type="journal article" date="2020" name="Fungal Divers.">
        <title>Resolving the Mortierellaceae phylogeny through synthesis of multi-gene phylogenetics and phylogenomics.</title>
        <authorList>
            <person name="Vandepol N."/>
            <person name="Liber J."/>
            <person name="Desiro A."/>
            <person name="Na H."/>
            <person name="Kennedy M."/>
            <person name="Barry K."/>
            <person name="Grigoriev I.V."/>
            <person name="Miller A.N."/>
            <person name="O'Donnell K."/>
            <person name="Stajich J.E."/>
            <person name="Bonito G."/>
        </authorList>
    </citation>
    <scope>NUCLEOTIDE SEQUENCE</scope>
    <source>
        <strain evidence="2">NRRL 2591</strain>
    </source>
</reference>
<organism evidence="2 3">
    <name type="scientific">Mortierella hygrophila</name>
    <dbReference type="NCBI Taxonomy" id="979708"/>
    <lineage>
        <taxon>Eukaryota</taxon>
        <taxon>Fungi</taxon>
        <taxon>Fungi incertae sedis</taxon>
        <taxon>Mucoromycota</taxon>
        <taxon>Mortierellomycotina</taxon>
        <taxon>Mortierellomycetes</taxon>
        <taxon>Mortierellales</taxon>
        <taxon>Mortierellaceae</taxon>
        <taxon>Mortierella</taxon>
    </lineage>
</organism>
<evidence type="ECO:0000313" key="3">
    <source>
        <dbReference type="Proteomes" id="UP000723463"/>
    </source>
</evidence>
<dbReference type="SUPFAM" id="SSF48371">
    <property type="entry name" value="ARM repeat"/>
    <property type="match status" value="1"/>
</dbReference>
<comment type="caution">
    <text evidence="2">The sequence shown here is derived from an EMBL/GenBank/DDBJ whole genome shotgun (WGS) entry which is preliminary data.</text>
</comment>
<dbReference type="InterPro" id="IPR003593">
    <property type="entry name" value="AAA+_ATPase"/>
</dbReference>
<dbReference type="InterPro" id="IPR007111">
    <property type="entry name" value="NACHT_NTPase"/>
</dbReference>
<accession>A0A9P6EVG6</accession>
<feature type="non-terminal residue" evidence="2">
    <location>
        <position position="711"/>
    </location>
</feature>
<dbReference type="Gene3D" id="3.40.50.300">
    <property type="entry name" value="P-loop containing nucleotide triphosphate hydrolases"/>
    <property type="match status" value="1"/>
</dbReference>
<dbReference type="PROSITE" id="PS50837">
    <property type="entry name" value="NACHT"/>
    <property type="match status" value="1"/>
</dbReference>
<dbReference type="PANTHER" id="PTHR46312:SF2">
    <property type="entry name" value="NUCLEOTIDE-BINDING OLIGOMERIZATION DOMAIN-CONTAINING PROTEIN 2-LIKE"/>
    <property type="match status" value="1"/>
</dbReference>
<sequence>MAVQNKKRHEERVNAIQSGVEQIEEQLRPSQSSLKDIQSALKTHYAPDLLIRRISGDKLDLETCFVNLAIVESPAQRENEKQDRKEQAAVFHRTPSSEAVEGSNIQSSIPLKQLFDKRKLCDGKENIPKRILVQGRAGIGKTTLCKKLVHEHQNGLWEDRFDAVLWLPLRQLRGSTSRTLESLLREKFFDTQRLDREQEELARTLTGRAEEGKVLFILDGLDEIAIHAQGEGNSLRPLLGILLGQHHVVITSRPSGLNRLLLQQIDLELETIGFSQQNVKDFVVKVLDPGPASTVQDFIQRVPLIQGLVNIPVQLDVICFCWKSLPKDGSQVTMTRLYQLMVRKLWCKDALRLEKAAEDQVLTEEEVNDLSPEDIDELMTVEKHHLGFLAFKGLVNNHQIEFDHKTLLKTFDDLKDYRKRLRNESLPPRLLNMLKKTSFLHAADADLDPNKKNSQQTWSFLHLTFQEYFAATWITSKMTTAGDDGLNLSAGSMEIEPTTRFVQQHKYNPRLEIVWWMVAGLLEGEALEKFFDLLQGRPRDLIGGRHQQLLASCLNEARARLDAAVVARLDAELVAWLHFEIQTCQNISVLGCRSSFPETLLVQSLDSMCSRKFVYVRTLGTRSMLSESAIQSLIAALKDEDADVRRSAGSALCNQSTLSESATQSLIAALKDEVADVRRSAASALSNQSTLLESAIQSLIAALKDEDADVR</sequence>
<feature type="domain" description="NACHT" evidence="1">
    <location>
        <begin position="129"/>
        <end position="256"/>
    </location>
</feature>
<keyword evidence="3" id="KW-1185">Reference proteome</keyword>
<dbReference type="InterPro" id="IPR055496">
    <property type="entry name" value="DUF7068"/>
</dbReference>
<evidence type="ECO:0000313" key="2">
    <source>
        <dbReference type="EMBL" id="KAF9536294.1"/>
    </source>
</evidence>
<protein>
    <recommendedName>
        <fullName evidence="1">NACHT domain-containing protein</fullName>
    </recommendedName>
</protein>
<dbReference type="Pfam" id="PF13646">
    <property type="entry name" value="HEAT_2"/>
    <property type="match status" value="1"/>
</dbReference>
<dbReference type="Pfam" id="PF23238">
    <property type="entry name" value="DUF7068"/>
    <property type="match status" value="1"/>
</dbReference>
<evidence type="ECO:0000259" key="1">
    <source>
        <dbReference type="PROSITE" id="PS50837"/>
    </source>
</evidence>
<dbReference type="EMBL" id="JAAAXW010000838">
    <property type="protein sequence ID" value="KAF9536294.1"/>
    <property type="molecule type" value="Genomic_DNA"/>
</dbReference>
<dbReference type="SMART" id="SM00382">
    <property type="entry name" value="AAA"/>
    <property type="match status" value="1"/>
</dbReference>
<proteinExistence type="predicted"/>
<name>A0A9P6EVG6_9FUNG</name>
<dbReference type="Proteomes" id="UP000723463">
    <property type="component" value="Unassembled WGS sequence"/>
</dbReference>